<feature type="compositionally biased region" description="Basic and acidic residues" evidence="1">
    <location>
        <begin position="109"/>
        <end position="124"/>
    </location>
</feature>
<evidence type="ECO:0000313" key="3">
    <source>
        <dbReference type="Proteomes" id="UP000078200"/>
    </source>
</evidence>
<feature type="region of interest" description="Disordered" evidence="1">
    <location>
        <begin position="106"/>
        <end position="135"/>
    </location>
</feature>
<evidence type="ECO:0000313" key="2">
    <source>
        <dbReference type="EnsemblMetazoa" id="GAUT048739-PA"/>
    </source>
</evidence>
<protein>
    <submittedName>
        <fullName evidence="2">Uncharacterized protein</fullName>
    </submittedName>
</protein>
<dbReference type="Proteomes" id="UP000078200">
    <property type="component" value="Unassembled WGS sequence"/>
</dbReference>
<accession>A0A1A9VV70</accession>
<keyword evidence="3" id="KW-1185">Reference proteome</keyword>
<reference evidence="2" key="1">
    <citation type="submission" date="2020-05" db="UniProtKB">
        <authorList>
            <consortium name="EnsemblMetazoa"/>
        </authorList>
    </citation>
    <scope>IDENTIFICATION</scope>
    <source>
        <strain evidence="2">TTRI</strain>
    </source>
</reference>
<dbReference type="VEuPathDB" id="VectorBase:GAUT048739"/>
<dbReference type="AlphaFoldDB" id="A0A1A9VV70"/>
<evidence type="ECO:0000256" key="1">
    <source>
        <dbReference type="SAM" id="MobiDB-lite"/>
    </source>
</evidence>
<sequence>MNFKKFLTLFWMFLLLVTVIKGYAVPNLMLSLILKIKLLIQSSPDISVSLTDPFVLPQDVYHPTIFLSSHITNKKLATDDAKVSAKAIPKTFYKFAESKRKTQLIPQHMRCDNKESSEPLEMERGSTAASLLESS</sequence>
<name>A0A1A9VV70_GLOAU</name>
<proteinExistence type="predicted"/>
<dbReference type="EnsemblMetazoa" id="GAUT048739-RA">
    <property type="protein sequence ID" value="GAUT048739-PA"/>
    <property type="gene ID" value="GAUT048739"/>
</dbReference>
<organism evidence="2 3">
    <name type="scientific">Glossina austeni</name>
    <name type="common">Savannah tsetse fly</name>
    <dbReference type="NCBI Taxonomy" id="7395"/>
    <lineage>
        <taxon>Eukaryota</taxon>
        <taxon>Metazoa</taxon>
        <taxon>Ecdysozoa</taxon>
        <taxon>Arthropoda</taxon>
        <taxon>Hexapoda</taxon>
        <taxon>Insecta</taxon>
        <taxon>Pterygota</taxon>
        <taxon>Neoptera</taxon>
        <taxon>Endopterygota</taxon>
        <taxon>Diptera</taxon>
        <taxon>Brachycera</taxon>
        <taxon>Muscomorpha</taxon>
        <taxon>Hippoboscoidea</taxon>
        <taxon>Glossinidae</taxon>
        <taxon>Glossina</taxon>
    </lineage>
</organism>